<proteinExistence type="predicted"/>
<reference evidence="2" key="1">
    <citation type="submission" date="2024-04" db="EMBL/GenBank/DDBJ databases">
        <title>Salinicola lusitanus LLJ914,a marine bacterium isolated from the Okinawa Trough.</title>
        <authorList>
            <person name="Li J."/>
        </authorList>
    </citation>
    <scope>NUCLEOTIDE SEQUENCE [LARGE SCALE GENOMIC DNA]</scope>
</reference>
<protein>
    <submittedName>
        <fullName evidence="1">Uncharacterized protein</fullName>
    </submittedName>
</protein>
<gene>
    <name evidence="1" type="ORF">WMY93_001768</name>
</gene>
<comment type="caution">
    <text evidence="1">The sequence shown here is derived from an EMBL/GenBank/DDBJ whole genome shotgun (WGS) entry which is preliminary data.</text>
</comment>
<keyword evidence="2" id="KW-1185">Reference proteome</keyword>
<dbReference type="AlphaFoldDB" id="A0AAW0Q2J9"/>
<dbReference type="Proteomes" id="UP001460270">
    <property type="component" value="Unassembled WGS sequence"/>
</dbReference>
<evidence type="ECO:0000313" key="2">
    <source>
        <dbReference type="Proteomes" id="UP001460270"/>
    </source>
</evidence>
<sequence length="113" mass="13043">MHSLGDYMRRYGPGIQRVLSSFGPTPDFTGEQAKDIIKRSDEDKLLQRHVDCPDDFCVNFIWFNVCKLRAAPPDLTLNLQTEMNALIPLEQLSGRTERRDQLLSRLAQIKEDH</sequence>
<dbReference type="EMBL" id="JBBPFD010000002">
    <property type="protein sequence ID" value="KAK7938442.1"/>
    <property type="molecule type" value="Genomic_DNA"/>
</dbReference>
<evidence type="ECO:0000313" key="1">
    <source>
        <dbReference type="EMBL" id="KAK7938442.1"/>
    </source>
</evidence>
<organism evidence="1 2">
    <name type="scientific">Mugilogobius chulae</name>
    <name type="common">yellowstripe goby</name>
    <dbReference type="NCBI Taxonomy" id="88201"/>
    <lineage>
        <taxon>Eukaryota</taxon>
        <taxon>Metazoa</taxon>
        <taxon>Chordata</taxon>
        <taxon>Craniata</taxon>
        <taxon>Vertebrata</taxon>
        <taxon>Euteleostomi</taxon>
        <taxon>Actinopterygii</taxon>
        <taxon>Neopterygii</taxon>
        <taxon>Teleostei</taxon>
        <taxon>Neoteleostei</taxon>
        <taxon>Acanthomorphata</taxon>
        <taxon>Gobiaria</taxon>
        <taxon>Gobiiformes</taxon>
        <taxon>Gobioidei</taxon>
        <taxon>Gobiidae</taxon>
        <taxon>Gobionellinae</taxon>
        <taxon>Mugilogobius</taxon>
    </lineage>
</organism>
<accession>A0AAW0Q2J9</accession>
<name>A0AAW0Q2J9_9GOBI</name>